<dbReference type="Gene3D" id="3.40.50.10770">
    <property type="entry name" value="Hypothetical protein VC1899 like domain (Restriction endonuclease-like)"/>
    <property type="match status" value="1"/>
</dbReference>
<sequence length="382" mass="43255">MLRTHSHTQIGVLTKNTIPLITPVIDHTILCQHFVLLVSPDHSAQLPYIEHFLRQKDINLTVIPLESDLQSLNHALKPYQNSNIAINLSEGRPGITGQLLLWAKQHKQCAFWLNANTDKLRFLLPESTPPIPLADHICIPEFLALKGMIFQEGYRHLPSQNQLLPLAAKWLTKAHSHRQAFQTLNWLSSSANGLELTSLSCARHLWNKPHLQQLIRDLTDLNLVKKEGERRITFSDPTIASFVRGGWLEYACFSTLHQLKSTRHDIQDIALGVKIERQLQGTSVINELDVIALVNNRLFLIECKTGKLSQKPVLNQQTIYRLDSITELLGESCHGFVVSLEPLGHQINTRALEVGIHLLEGYDIKQLSQRIESIANGHNEHI</sequence>
<organism evidence="2 3">
    <name type="scientific">Vibrio alfacsensis</name>
    <dbReference type="NCBI Taxonomy" id="1074311"/>
    <lineage>
        <taxon>Bacteria</taxon>
        <taxon>Pseudomonadati</taxon>
        <taxon>Pseudomonadota</taxon>
        <taxon>Gammaproteobacteria</taxon>
        <taxon>Vibrionales</taxon>
        <taxon>Vibrionaceae</taxon>
        <taxon>Vibrio</taxon>
    </lineage>
</organism>
<gene>
    <name evidence="2" type="ORF">D1115_06820</name>
</gene>
<dbReference type="InterPro" id="IPR011856">
    <property type="entry name" value="tRNA_endonuc-like_dom_sf"/>
</dbReference>
<evidence type="ECO:0000313" key="2">
    <source>
        <dbReference type="EMBL" id="AXY00986.1"/>
    </source>
</evidence>
<dbReference type="Gene3D" id="1.10.10.680">
    <property type="entry name" value="Hypothetical protein VC1899 (Restriction endonuclease-like)"/>
    <property type="match status" value="1"/>
</dbReference>
<feature type="domain" description="Card1 endonuclease" evidence="1">
    <location>
        <begin position="241"/>
        <end position="370"/>
    </location>
</feature>
<dbReference type="CDD" id="cd22364">
    <property type="entry name" value="VC1899-like"/>
    <property type="match status" value="1"/>
</dbReference>
<evidence type="ECO:0000313" key="3">
    <source>
        <dbReference type="Proteomes" id="UP000262832"/>
    </source>
</evidence>
<dbReference type="InterPro" id="IPR011335">
    <property type="entry name" value="Restrct_endonuc-II-like"/>
</dbReference>
<dbReference type="Gene3D" id="3.40.1350.10">
    <property type="match status" value="1"/>
</dbReference>
<dbReference type="Proteomes" id="UP000262832">
    <property type="component" value="Chromosome I"/>
</dbReference>
<keyword evidence="3" id="KW-1185">Reference proteome</keyword>
<accession>A0ABM6YTH3</accession>
<dbReference type="SUPFAM" id="SSF52980">
    <property type="entry name" value="Restriction endonuclease-like"/>
    <property type="match status" value="1"/>
</dbReference>
<dbReference type="Pfam" id="PF09002">
    <property type="entry name" value="Card1_endonuc"/>
    <property type="match status" value="1"/>
</dbReference>
<protein>
    <submittedName>
        <fullName evidence="2">DUF1887 family protein</fullName>
    </submittedName>
</protein>
<reference evidence="2 3" key="1">
    <citation type="submission" date="2018-08" db="EMBL/GenBank/DDBJ databases">
        <title>Genomic taxonomy of the Vibrionaceae family.</title>
        <authorList>
            <person name="Gomez-Gil B."/>
            <person name="Tanaka M."/>
            <person name="Sawabe T."/>
            <person name="Enciso-Ibarra K."/>
        </authorList>
    </citation>
    <scope>NUCLEOTIDE SEQUENCE [LARGE SCALE GENOMIC DNA]</scope>
    <source>
        <strain evidence="2 3">CAIM 1831</strain>
    </source>
</reference>
<name>A0ABM6YTH3_9VIBR</name>
<dbReference type="InterPro" id="IPR015093">
    <property type="entry name" value="Card1_endonucl_dom"/>
</dbReference>
<evidence type="ECO:0000259" key="1">
    <source>
        <dbReference type="Pfam" id="PF09002"/>
    </source>
</evidence>
<dbReference type="EMBL" id="CP032093">
    <property type="protein sequence ID" value="AXY00986.1"/>
    <property type="molecule type" value="Genomic_DNA"/>
</dbReference>
<proteinExistence type="predicted"/>